<dbReference type="PANTHER" id="PTHR43469">
    <property type="entry name" value="DISULFIDE FORMATION PROTEIN-RELATED"/>
    <property type="match status" value="1"/>
</dbReference>
<dbReference type="InterPro" id="IPR012187">
    <property type="entry name" value="Disulphide_bond_form_BdbC"/>
</dbReference>
<dbReference type="KEGG" id="cpm:G5S_0917"/>
<dbReference type="GO" id="GO:0006457">
    <property type="term" value="P:protein folding"/>
    <property type="evidence" value="ECO:0007669"/>
    <property type="project" value="InterPro"/>
</dbReference>
<dbReference type="NCBIfam" id="NF001863">
    <property type="entry name" value="PRK00611.1"/>
    <property type="match status" value="1"/>
</dbReference>
<comment type="caution">
    <text evidence="12">Lacks conserved residue(s) required for the propagation of feature annotation.</text>
</comment>
<evidence type="ECO:0000256" key="12">
    <source>
        <dbReference type="HAMAP-Rule" id="MF_00287"/>
    </source>
</evidence>
<evidence type="ECO:0000256" key="5">
    <source>
        <dbReference type="ARBA" id="ARBA00022982"/>
    </source>
</evidence>
<dbReference type="PIRSF" id="PIRSF036659">
    <property type="entry name" value="BdbC"/>
    <property type="match status" value="1"/>
</dbReference>
<comment type="function">
    <text evidence="12">Required for disulfide bond formation in some proteins.</text>
</comment>
<keyword evidence="12" id="KW-1003">Cell membrane</keyword>
<keyword evidence="3 12" id="KW-0813">Transport</keyword>
<evidence type="ECO:0000256" key="1">
    <source>
        <dbReference type="ARBA" id="ARBA00004141"/>
    </source>
</evidence>
<comment type="subcellular location">
    <subcellularLocation>
        <location evidence="12">Cell inner membrane</location>
        <topology evidence="12">Multi-pass membrane protein</topology>
    </subcellularLocation>
    <subcellularLocation>
        <location evidence="1">Membrane</location>
        <topology evidence="1">Multi-pass membrane protein</topology>
    </subcellularLocation>
</comment>
<dbReference type="Proteomes" id="UP000008305">
    <property type="component" value="Chromosome"/>
</dbReference>
<evidence type="ECO:0000313" key="14">
    <source>
        <dbReference type="EMBL" id="AEB41850.1"/>
    </source>
</evidence>
<keyword evidence="10 12" id="KW-0143">Chaperone</keyword>
<protein>
    <recommendedName>
        <fullName evidence="12">Probable disulfide formation protein</fullName>
    </recommendedName>
    <alternativeName>
        <fullName evidence="12">Disulfide oxidoreductase</fullName>
    </alternativeName>
    <alternativeName>
        <fullName evidence="12">Thiol-disulfide oxidoreductase</fullName>
    </alternativeName>
</protein>
<accession>A0AA34WID5</accession>
<feature type="transmembrane region" description="Helical" evidence="13">
    <location>
        <begin position="105"/>
        <end position="131"/>
    </location>
</feature>
<dbReference type="EMBL" id="CP002608">
    <property type="protein sequence ID" value="AEB41850.1"/>
    <property type="molecule type" value="Genomic_DNA"/>
</dbReference>
<dbReference type="PANTHER" id="PTHR43469:SF1">
    <property type="entry name" value="SPBETA PROPHAGE-DERIVED DISULFIDE BOND FORMATION PROTEIN B"/>
    <property type="match status" value="1"/>
</dbReference>
<evidence type="ECO:0000256" key="8">
    <source>
        <dbReference type="ARBA" id="ARBA00023136"/>
    </source>
</evidence>
<keyword evidence="11 12" id="KW-0676">Redox-active center</keyword>
<proteinExistence type="inferred from homology"/>
<evidence type="ECO:0000256" key="6">
    <source>
        <dbReference type="ARBA" id="ARBA00022989"/>
    </source>
</evidence>
<gene>
    <name evidence="14" type="primary">pXO1</name>
    <name evidence="14" type="ordered locus">G5S_0917</name>
</gene>
<reference evidence="14 15" key="1">
    <citation type="journal article" date="2011" name="J. Bacteriol.">
        <title>Genome sequence of the obligate intracellular animal pathogen Chlamydia pecorum E58.</title>
        <authorList>
            <person name="Mojica S."/>
            <person name="Huot Creasy H."/>
            <person name="Daugherty S."/>
            <person name="Read T.D."/>
            <person name="Kim T."/>
            <person name="Kaltenboeck B."/>
            <person name="Bavoil P."/>
            <person name="Myers G.S."/>
        </authorList>
    </citation>
    <scope>NUCLEOTIDE SEQUENCE [LARGE SCALE GENOMIC DNA]</scope>
    <source>
        <strain evidence="14 15">E58</strain>
    </source>
</reference>
<keyword evidence="9 12" id="KW-1015">Disulfide bond</keyword>
<evidence type="ECO:0000256" key="7">
    <source>
        <dbReference type="ARBA" id="ARBA00023002"/>
    </source>
</evidence>
<feature type="transmembrane region" description="Helical" evidence="13">
    <location>
        <begin position="41"/>
        <end position="58"/>
    </location>
</feature>
<evidence type="ECO:0000256" key="9">
    <source>
        <dbReference type="ARBA" id="ARBA00023157"/>
    </source>
</evidence>
<dbReference type="RefSeq" id="WP_013712928.1">
    <property type="nucleotide sequence ID" value="NC_015408.1"/>
</dbReference>
<dbReference type="GO" id="GO:0005886">
    <property type="term" value="C:plasma membrane"/>
    <property type="evidence" value="ECO:0007669"/>
    <property type="project" value="UniProtKB-SubCell"/>
</dbReference>
<dbReference type="SUPFAM" id="SSF158442">
    <property type="entry name" value="DsbB-like"/>
    <property type="match status" value="1"/>
</dbReference>
<evidence type="ECO:0000256" key="2">
    <source>
        <dbReference type="ARBA" id="ARBA00007602"/>
    </source>
</evidence>
<organism evidence="14 15">
    <name type="scientific">Chlamydia pecorum (strain ATCC VR-628 / DSM 29919 / E58)</name>
    <name type="common">Chlamydophila pecorum</name>
    <dbReference type="NCBI Taxonomy" id="331635"/>
    <lineage>
        <taxon>Bacteria</taxon>
        <taxon>Pseudomonadati</taxon>
        <taxon>Chlamydiota</taxon>
        <taxon>Chlamydiia</taxon>
        <taxon>Chlamydiales</taxon>
        <taxon>Chlamydiaceae</taxon>
        <taxon>Chlamydia/Chlamydophila group</taxon>
        <taxon>Chlamydia</taxon>
    </lineage>
</organism>
<comment type="similarity">
    <text evidence="2 12">Belongs to the DsbB family. BdbC subfamily.</text>
</comment>
<evidence type="ECO:0000256" key="11">
    <source>
        <dbReference type="ARBA" id="ARBA00023284"/>
    </source>
</evidence>
<dbReference type="Gene3D" id="1.20.1550.10">
    <property type="entry name" value="DsbB-like"/>
    <property type="match status" value="1"/>
</dbReference>
<name>A0AA34WID5_CHLPE</name>
<keyword evidence="8 12" id="KW-0472">Membrane</keyword>
<evidence type="ECO:0000256" key="3">
    <source>
        <dbReference type="ARBA" id="ARBA00022448"/>
    </source>
</evidence>
<keyword evidence="7 12" id="KW-0560">Oxidoreductase</keyword>
<evidence type="ECO:0000256" key="4">
    <source>
        <dbReference type="ARBA" id="ARBA00022692"/>
    </source>
</evidence>
<evidence type="ECO:0000256" key="10">
    <source>
        <dbReference type="ARBA" id="ARBA00023186"/>
    </source>
</evidence>
<feature type="transmembrane region" description="Helical" evidence="13">
    <location>
        <begin position="64"/>
        <end position="84"/>
    </location>
</feature>
<feature type="disulfide bond" description="Redox-active" evidence="12">
    <location>
        <begin position="36"/>
        <end position="39"/>
    </location>
</feature>
<dbReference type="InterPro" id="IPR023380">
    <property type="entry name" value="DsbB-like_sf"/>
</dbReference>
<dbReference type="AlphaFoldDB" id="A0AA34WID5"/>
<evidence type="ECO:0000313" key="15">
    <source>
        <dbReference type="Proteomes" id="UP000008305"/>
    </source>
</evidence>
<keyword evidence="5 12" id="KW-0249">Electron transport</keyword>
<dbReference type="Pfam" id="PF02600">
    <property type="entry name" value="DsbB"/>
    <property type="match status" value="1"/>
</dbReference>
<keyword evidence="6 12" id="KW-1133">Transmembrane helix</keyword>
<sequence length="134" mass="15030">MIKFLRAHALYCAWLVSCLGTLISIFYSYILNIEPCILCHYQRICLFPLTLILGIAAYRNDPSIKLYILPQTLLGLAIAIYQICLQEIPGMQIDICGHISCSTRILLFSFITIPMASALGFCLIACLLILAKRD</sequence>
<keyword evidence="12" id="KW-0997">Cell inner membrane</keyword>
<dbReference type="InterPro" id="IPR003752">
    <property type="entry name" value="DiS_bond_form_DsbB/BdbC"/>
</dbReference>
<keyword evidence="4 12" id="KW-0812">Transmembrane</keyword>
<feature type="transmembrane region" description="Helical" evidence="13">
    <location>
        <begin position="6"/>
        <end position="29"/>
    </location>
</feature>
<dbReference type="GO" id="GO:0015035">
    <property type="term" value="F:protein-disulfide reductase activity"/>
    <property type="evidence" value="ECO:0007669"/>
    <property type="project" value="UniProtKB-UniRule"/>
</dbReference>
<keyword evidence="15" id="KW-1185">Reference proteome</keyword>
<evidence type="ECO:0000256" key="13">
    <source>
        <dbReference type="SAM" id="Phobius"/>
    </source>
</evidence>
<dbReference type="HAMAP" id="MF_00287">
    <property type="entry name" value="BdbC"/>
    <property type="match status" value="1"/>
</dbReference>
<dbReference type="PROSITE" id="PS51257">
    <property type="entry name" value="PROKAR_LIPOPROTEIN"/>
    <property type="match status" value="1"/>
</dbReference>